<sequence length="387" mass="43207">MASTNGGFTRASASATMVPNTSSRPPASIQQLAQLAEVPWDPSNDFKYWLKVAEKARHRGQDYDLRNDLENAFVEYAKAATLILDKIPTHRDYQTRLDSTQRETLVMKGKGVLDRMGMIKPILIDRHNIWEDAQARGEDPQRPLPPQNSYEPEYSQREAAAPRRDGQQRDGRQIWYPDSAIASQEKRRKEESQAQAAQSRAEQRAREQAGILQRQRESEDEARAVRRAAAYNASPTSQSGFVSIPVANPITPQRSSAQASKRRDYDMPLDTPPLLPLESPMRRDVGSTDVDTEEGNGEELYKQIAELSLDPQLSSSTAVVSPFGVPAPPTYNYHLGSAIDPQLSLVSTTYDTTSTNTRIHALSPIYVHAGQLDRATIDAPLRKRARD</sequence>
<comment type="caution">
    <text evidence="3">The sequence shown here is derived from an EMBL/GenBank/DDBJ whole genome shotgun (WGS) entry which is preliminary data.</text>
</comment>
<dbReference type="SUPFAM" id="SSF140856">
    <property type="entry name" value="USP8 N-terminal domain-like"/>
    <property type="match status" value="1"/>
</dbReference>
<keyword evidence="4" id="KW-1185">Reference proteome</keyword>
<dbReference type="GO" id="GO:0005768">
    <property type="term" value="C:endosome"/>
    <property type="evidence" value="ECO:0007669"/>
    <property type="project" value="TreeGrafter"/>
</dbReference>
<feature type="compositionally biased region" description="Basic and acidic residues" evidence="1">
    <location>
        <begin position="214"/>
        <end position="224"/>
    </location>
</feature>
<dbReference type="Gene3D" id="1.20.58.80">
    <property type="entry name" value="Phosphotransferase system, lactose/cellobiose-type IIA subunit"/>
    <property type="match status" value="1"/>
</dbReference>
<dbReference type="Proteomes" id="UP000308199">
    <property type="component" value="Unassembled WGS sequence"/>
</dbReference>
<feature type="region of interest" description="Disordered" evidence="1">
    <location>
        <begin position="136"/>
        <end position="294"/>
    </location>
</feature>
<feature type="region of interest" description="Disordered" evidence="1">
    <location>
        <begin position="1"/>
        <end position="26"/>
    </location>
</feature>
<proteinExistence type="predicted"/>
<gene>
    <name evidence="3" type="ORF">EW145_g2317</name>
</gene>
<evidence type="ECO:0000313" key="3">
    <source>
        <dbReference type="EMBL" id="THH09006.1"/>
    </source>
</evidence>
<feature type="compositionally biased region" description="Basic and acidic residues" evidence="1">
    <location>
        <begin position="154"/>
        <end position="172"/>
    </location>
</feature>
<protein>
    <recommendedName>
        <fullName evidence="2">USP8 dimerisation domain-containing protein</fullName>
    </recommendedName>
</protein>
<name>A0A4S4LBB0_9AGAM</name>
<feature type="compositionally biased region" description="Polar residues" evidence="1">
    <location>
        <begin position="250"/>
        <end position="259"/>
    </location>
</feature>
<dbReference type="GO" id="GO:0070536">
    <property type="term" value="P:protein K63-linked deubiquitination"/>
    <property type="evidence" value="ECO:0007669"/>
    <property type="project" value="TreeGrafter"/>
</dbReference>
<dbReference type="Pfam" id="PF08969">
    <property type="entry name" value="USP8_dimer"/>
    <property type="match status" value="1"/>
</dbReference>
<evidence type="ECO:0000313" key="4">
    <source>
        <dbReference type="Proteomes" id="UP000308199"/>
    </source>
</evidence>
<accession>A0A4S4LBB0</accession>
<evidence type="ECO:0000259" key="2">
    <source>
        <dbReference type="Pfam" id="PF08969"/>
    </source>
</evidence>
<dbReference type="PANTHER" id="PTHR12947:SF13">
    <property type="entry name" value="FI19924P1"/>
    <property type="match status" value="1"/>
</dbReference>
<dbReference type="GO" id="GO:0061578">
    <property type="term" value="F:K63-linked deubiquitinase activity"/>
    <property type="evidence" value="ECO:0007669"/>
    <property type="project" value="TreeGrafter"/>
</dbReference>
<reference evidence="3 4" key="1">
    <citation type="submission" date="2019-02" db="EMBL/GenBank/DDBJ databases">
        <title>Genome sequencing of the rare red list fungi Phellinidium pouzarii.</title>
        <authorList>
            <person name="Buettner E."/>
            <person name="Kellner H."/>
        </authorList>
    </citation>
    <scope>NUCLEOTIDE SEQUENCE [LARGE SCALE GENOMIC DNA]</scope>
    <source>
        <strain evidence="3 4">DSM 108285</strain>
    </source>
</reference>
<feature type="domain" description="USP8 dimerisation" evidence="2">
    <location>
        <begin position="28"/>
        <end position="108"/>
    </location>
</feature>
<dbReference type="PANTHER" id="PTHR12947">
    <property type="entry name" value="AMSH-LIKE PROTEASE"/>
    <property type="match status" value="1"/>
</dbReference>
<dbReference type="EMBL" id="SGPK01000079">
    <property type="protein sequence ID" value="THH09006.1"/>
    <property type="molecule type" value="Genomic_DNA"/>
</dbReference>
<dbReference type="AlphaFoldDB" id="A0A4S4LBB0"/>
<dbReference type="GO" id="GO:0016020">
    <property type="term" value="C:membrane"/>
    <property type="evidence" value="ECO:0007669"/>
    <property type="project" value="TreeGrafter"/>
</dbReference>
<dbReference type="OrthoDB" id="2965483at2759"/>
<organism evidence="3 4">
    <name type="scientific">Phellinidium pouzarii</name>
    <dbReference type="NCBI Taxonomy" id="167371"/>
    <lineage>
        <taxon>Eukaryota</taxon>
        <taxon>Fungi</taxon>
        <taxon>Dikarya</taxon>
        <taxon>Basidiomycota</taxon>
        <taxon>Agaricomycotina</taxon>
        <taxon>Agaricomycetes</taxon>
        <taxon>Hymenochaetales</taxon>
        <taxon>Hymenochaetaceae</taxon>
        <taxon>Phellinidium</taxon>
    </lineage>
</organism>
<dbReference type="InterPro" id="IPR015063">
    <property type="entry name" value="USP8_dimer"/>
</dbReference>
<evidence type="ECO:0000256" key="1">
    <source>
        <dbReference type="SAM" id="MobiDB-lite"/>
    </source>
</evidence>